<evidence type="ECO:0000256" key="1">
    <source>
        <dbReference type="ARBA" id="ARBA00007992"/>
    </source>
</evidence>
<keyword evidence="3" id="KW-0274">FAD</keyword>
<organism evidence="9 10">
    <name type="scientific">Dentipellis fragilis</name>
    <dbReference type="NCBI Taxonomy" id="205917"/>
    <lineage>
        <taxon>Eukaryota</taxon>
        <taxon>Fungi</taxon>
        <taxon>Dikarya</taxon>
        <taxon>Basidiomycota</taxon>
        <taxon>Agaricomycotina</taxon>
        <taxon>Agaricomycetes</taxon>
        <taxon>Russulales</taxon>
        <taxon>Hericiaceae</taxon>
        <taxon>Dentipellis</taxon>
    </lineage>
</organism>
<evidence type="ECO:0000313" key="9">
    <source>
        <dbReference type="EMBL" id="TFY66693.1"/>
    </source>
</evidence>
<dbReference type="InterPro" id="IPR036188">
    <property type="entry name" value="FAD/NAD-bd_sf"/>
</dbReference>
<dbReference type="Pfam" id="PF01494">
    <property type="entry name" value="FAD_binding_3"/>
    <property type="match status" value="1"/>
</dbReference>
<evidence type="ECO:0000256" key="4">
    <source>
        <dbReference type="ARBA" id="ARBA00023002"/>
    </source>
</evidence>
<comment type="similarity">
    <text evidence="1">Belongs to the paxM FAD-dependent monooxygenase family.</text>
</comment>
<keyword evidence="7" id="KW-0812">Transmembrane</keyword>
<evidence type="ECO:0000256" key="7">
    <source>
        <dbReference type="SAM" id="Phobius"/>
    </source>
</evidence>
<evidence type="ECO:0000256" key="5">
    <source>
        <dbReference type="ARBA" id="ARBA00023033"/>
    </source>
</evidence>
<dbReference type="GO" id="GO:0004497">
    <property type="term" value="F:monooxygenase activity"/>
    <property type="evidence" value="ECO:0007669"/>
    <property type="project" value="UniProtKB-KW"/>
</dbReference>
<dbReference type="PRINTS" id="PR00420">
    <property type="entry name" value="RNGMNOXGNASE"/>
</dbReference>
<dbReference type="Proteomes" id="UP000298327">
    <property type="component" value="Unassembled WGS sequence"/>
</dbReference>
<keyword evidence="7" id="KW-1133">Transmembrane helix</keyword>
<dbReference type="InterPro" id="IPR050493">
    <property type="entry name" value="FAD-dep_Monooxygenase_BioMet"/>
</dbReference>
<dbReference type="EMBL" id="SEOQ01000225">
    <property type="protein sequence ID" value="TFY66693.1"/>
    <property type="molecule type" value="Genomic_DNA"/>
</dbReference>
<feature type="transmembrane region" description="Helical" evidence="7">
    <location>
        <begin position="23"/>
        <end position="43"/>
    </location>
</feature>
<name>A0A4Y9YYK8_9AGAM</name>
<reference evidence="9 10" key="1">
    <citation type="submission" date="2019-02" db="EMBL/GenBank/DDBJ databases">
        <title>Genome sequencing of the rare red list fungi Dentipellis fragilis.</title>
        <authorList>
            <person name="Buettner E."/>
            <person name="Kellner H."/>
        </authorList>
    </citation>
    <scope>NUCLEOTIDE SEQUENCE [LARGE SCALE GENOMIC DNA]</scope>
    <source>
        <strain evidence="9 10">DSM 105465</strain>
    </source>
</reference>
<evidence type="ECO:0000256" key="3">
    <source>
        <dbReference type="ARBA" id="ARBA00022827"/>
    </source>
</evidence>
<gene>
    <name evidence="9" type="ORF">EVG20_g4389</name>
</gene>
<dbReference type="GO" id="GO:0071949">
    <property type="term" value="F:FAD binding"/>
    <property type="evidence" value="ECO:0007669"/>
    <property type="project" value="InterPro"/>
</dbReference>
<dbReference type="PROSITE" id="PS51257">
    <property type="entry name" value="PROKAR_LIPOPROTEIN"/>
    <property type="match status" value="1"/>
</dbReference>
<evidence type="ECO:0000256" key="6">
    <source>
        <dbReference type="SAM" id="MobiDB-lite"/>
    </source>
</evidence>
<keyword evidence="5" id="KW-0503">Monooxygenase</keyword>
<keyword evidence="10" id="KW-1185">Reference proteome</keyword>
<feature type="region of interest" description="Disordered" evidence="6">
    <location>
        <begin position="370"/>
        <end position="432"/>
    </location>
</feature>
<keyword evidence="4" id="KW-0560">Oxidoreductase</keyword>
<dbReference type="Gene3D" id="3.50.50.60">
    <property type="entry name" value="FAD/NAD(P)-binding domain"/>
    <property type="match status" value="2"/>
</dbReference>
<dbReference type="PANTHER" id="PTHR13789:SF147">
    <property type="entry name" value="PUTATIVE (AFU_ORTHOLOGUE AFUA_2G01950)-RELATED"/>
    <property type="match status" value="1"/>
</dbReference>
<dbReference type="PANTHER" id="PTHR13789">
    <property type="entry name" value="MONOOXYGENASE"/>
    <property type="match status" value="1"/>
</dbReference>
<dbReference type="STRING" id="205917.A0A4Y9YYK8"/>
<accession>A0A4Y9YYK8</accession>
<protein>
    <recommendedName>
        <fullName evidence="8">FAD-binding domain-containing protein</fullName>
    </recommendedName>
</protein>
<comment type="caution">
    <text evidence="9">The sequence shown here is derived from an EMBL/GenBank/DDBJ whole genome shotgun (WGS) entry which is preliminary data.</text>
</comment>
<evidence type="ECO:0000259" key="8">
    <source>
        <dbReference type="Pfam" id="PF01494"/>
    </source>
</evidence>
<feature type="domain" description="FAD-binding" evidence="8">
    <location>
        <begin position="208"/>
        <end position="358"/>
    </location>
</feature>
<proteinExistence type="inferred from homology"/>
<evidence type="ECO:0000313" key="10">
    <source>
        <dbReference type="Proteomes" id="UP000298327"/>
    </source>
</evidence>
<sequence length="461" mass="50390">MTIESLRSQPAANSPLYADPSPFALHIIIIGCGIGGLAAALTLSHALPQSQITVLEAAQALTNVGAGIVVSPNASRLLIRWGLGPALADTAVRPEGIVFRRYATGERVGYSRWAERIERAHGAPYLQIHRADYHTLLHGLVAARPNVTIRLAAAVAEVQPEPGVEGGPSVTLKGGEVLEGRPCHRRGWRQEQAYRMIIPTEKMMPDPDLRSFVETPEMTAWMAPNRHLMAYCISGRREYNFVLLHPDDGSVESWTAEGDVEKMREQFADFEPRVQKLMSFVSSTLRWRLMDRAPLDRWIHPGGRVALLGDACHAMLPYRGQGAAMAVEDAAVLGSLLSHLRSLDQLPTFLQAYECLRSAPAVHGDTTVVEPESTDLSHGGRTRAGGERCGYAAGDGDRDSSREGIVVSQLPPPPVGMDDPCKGNPNQWADRSKNEGLFSYDADKEAEKWWMGVGRALLEKS</sequence>
<dbReference type="SUPFAM" id="SSF54373">
    <property type="entry name" value="FAD-linked reductases, C-terminal domain"/>
    <property type="match status" value="1"/>
</dbReference>
<keyword evidence="2" id="KW-0285">Flavoprotein</keyword>
<dbReference type="InterPro" id="IPR002938">
    <property type="entry name" value="FAD-bd"/>
</dbReference>
<evidence type="ECO:0000256" key="2">
    <source>
        <dbReference type="ARBA" id="ARBA00022630"/>
    </source>
</evidence>
<dbReference type="AlphaFoldDB" id="A0A4Y9YYK8"/>
<keyword evidence="7" id="KW-0472">Membrane</keyword>
<dbReference type="OrthoDB" id="9993796at2759"/>
<dbReference type="SUPFAM" id="SSF51905">
    <property type="entry name" value="FAD/NAD(P)-binding domain"/>
    <property type="match status" value="1"/>
</dbReference>